<reference evidence="2" key="1">
    <citation type="submission" date="2021-03" db="EMBL/GenBank/DDBJ databases">
        <title>Genomic Encyclopedia of Type Strains, Phase IV (KMG-IV): sequencing the most valuable type-strain genomes for metagenomic binning, comparative biology and taxonomic classification.</title>
        <authorList>
            <person name="Goeker M."/>
        </authorList>
    </citation>
    <scope>NUCLEOTIDE SEQUENCE</scope>
    <source>
        <strain evidence="2">DSM 15523</strain>
        <strain evidence="3 5">DSM 16476</strain>
    </source>
</reference>
<dbReference type="EMBL" id="JAGGJQ010000001">
    <property type="protein sequence ID" value="MBP1838508.1"/>
    <property type="molecule type" value="Genomic_DNA"/>
</dbReference>
<evidence type="ECO:0000256" key="1">
    <source>
        <dbReference type="SAM" id="SignalP"/>
    </source>
</evidence>
<sequence length="202" mass="23326">MKKVITHSICMLVMITSIATGFASNLSSLTAERESMEITLTLDHVKAGQQLFIKDMNGSVLYKKIIEQEGLFKNKFDLTALPSGAYFFEHEKDFQIKIIPFKVTFEEVTFEKDNEKTIFKPVLKVKDNCLYFSKLDLDKERVEINIYHDDSLITTGYNLIYTEEILNTPKIERVYSLAKVRKGNYKVVTSANGRDYVEYFSI</sequence>
<keyword evidence="5" id="KW-1185">Reference proteome</keyword>
<feature type="chain" id="PRO_5040847707" evidence="1">
    <location>
        <begin position="20"/>
        <end position="202"/>
    </location>
</feature>
<comment type="caution">
    <text evidence="2">The sequence shown here is derived from an EMBL/GenBank/DDBJ whole genome shotgun (WGS) entry which is preliminary data.</text>
</comment>
<evidence type="ECO:0000313" key="2">
    <source>
        <dbReference type="EMBL" id="MBP1838508.1"/>
    </source>
</evidence>
<name>A0A9X0YKC9_9FLAO</name>
<protein>
    <submittedName>
        <fullName evidence="2">Uncharacterized protein</fullName>
    </submittedName>
</protein>
<dbReference type="AlphaFoldDB" id="A0A9X0YKC9"/>
<proteinExistence type="predicted"/>
<organism evidence="2 4">
    <name type="scientific">Formosa algae</name>
    <dbReference type="NCBI Taxonomy" id="225843"/>
    <lineage>
        <taxon>Bacteria</taxon>
        <taxon>Pseudomonadati</taxon>
        <taxon>Bacteroidota</taxon>
        <taxon>Flavobacteriia</taxon>
        <taxon>Flavobacteriales</taxon>
        <taxon>Flavobacteriaceae</taxon>
        <taxon>Formosa</taxon>
    </lineage>
</organism>
<evidence type="ECO:0000313" key="4">
    <source>
        <dbReference type="Proteomes" id="UP001138672"/>
    </source>
</evidence>
<dbReference type="RefSeq" id="WP_146035131.1">
    <property type="nucleotide sequence ID" value="NZ_JAGGJQ010000001.1"/>
</dbReference>
<dbReference type="Proteomes" id="UP001231587">
    <property type="component" value="Unassembled WGS sequence"/>
</dbReference>
<feature type="signal peptide" evidence="1">
    <location>
        <begin position="1"/>
        <end position="19"/>
    </location>
</feature>
<evidence type="ECO:0000313" key="3">
    <source>
        <dbReference type="EMBL" id="MDQ0335008.1"/>
    </source>
</evidence>
<accession>A0A9X0YKC9</accession>
<dbReference type="OrthoDB" id="1122048at2"/>
<dbReference type="Proteomes" id="UP001138672">
    <property type="component" value="Unassembled WGS sequence"/>
</dbReference>
<dbReference type="EMBL" id="JAUSUU010000004">
    <property type="protein sequence ID" value="MDQ0335008.1"/>
    <property type="molecule type" value="Genomic_DNA"/>
</dbReference>
<evidence type="ECO:0000313" key="5">
    <source>
        <dbReference type="Proteomes" id="UP001231587"/>
    </source>
</evidence>
<keyword evidence="1" id="KW-0732">Signal</keyword>
<gene>
    <name evidence="2" type="ORF">J2Z56_000404</name>
    <name evidence="3" type="ORF">J2Z57_001454</name>
</gene>